<accession>A0ABT5ZNX0</accession>
<dbReference type="InterPro" id="IPR001902">
    <property type="entry name" value="SLC26A/SulP_fam"/>
</dbReference>
<feature type="transmembrane region" description="Helical" evidence="5">
    <location>
        <begin position="80"/>
        <end position="98"/>
    </location>
</feature>
<keyword evidence="4 5" id="KW-0472">Membrane</keyword>
<proteinExistence type="predicted"/>
<keyword evidence="3 5" id="KW-1133">Transmembrane helix</keyword>
<reference evidence="7 8" key="1">
    <citation type="submission" date="2023-03" db="EMBL/GenBank/DDBJ databases">
        <title>Draft genome sequence of Streptomyces sp. RB6PN23 isolated from peat swamp forest in Thailand.</title>
        <authorList>
            <person name="Klaysubun C."/>
            <person name="Duangmal K."/>
        </authorList>
    </citation>
    <scope>NUCLEOTIDE SEQUENCE [LARGE SCALE GENOMIC DNA]</scope>
    <source>
        <strain evidence="7 8">RB6PN23</strain>
    </source>
</reference>
<comment type="caution">
    <text evidence="7">The sequence shown here is derived from an EMBL/GenBank/DDBJ whole genome shotgun (WGS) entry which is preliminary data.</text>
</comment>
<evidence type="ECO:0000256" key="4">
    <source>
        <dbReference type="ARBA" id="ARBA00023136"/>
    </source>
</evidence>
<keyword evidence="2 5" id="KW-0812">Transmembrane</keyword>
<keyword evidence="8" id="KW-1185">Reference proteome</keyword>
<evidence type="ECO:0000256" key="2">
    <source>
        <dbReference type="ARBA" id="ARBA00022692"/>
    </source>
</evidence>
<dbReference type="EMBL" id="JARJBC010000013">
    <property type="protein sequence ID" value="MDF3291529.1"/>
    <property type="molecule type" value="Genomic_DNA"/>
</dbReference>
<evidence type="ECO:0000313" key="8">
    <source>
        <dbReference type="Proteomes" id="UP001216579"/>
    </source>
</evidence>
<evidence type="ECO:0000256" key="1">
    <source>
        <dbReference type="ARBA" id="ARBA00004141"/>
    </source>
</evidence>
<organism evidence="7 8">
    <name type="scientific">Streptomyces silvisoli</name>
    <dbReference type="NCBI Taxonomy" id="3034235"/>
    <lineage>
        <taxon>Bacteria</taxon>
        <taxon>Bacillati</taxon>
        <taxon>Actinomycetota</taxon>
        <taxon>Actinomycetes</taxon>
        <taxon>Kitasatosporales</taxon>
        <taxon>Streptomycetaceae</taxon>
        <taxon>Streptomyces</taxon>
    </lineage>
</organism>
<evidence type="ECO:0000259" key="6">
    <source>
        <dbReference type="Pfam" id="PF00916"/>
    </source>
</evidence>
<evidence type="ECO:0000256" key="5">
    <source>
        <dbReference type="SAM" id="Phobius"/>
    </source>
</evidence>
<dbReference type="Proteomes" id="UP001216579">
    <property type="component" value="Unassembled WGS sequence"/>
</dbReference>
<feature type="domain" description="SLC26A/SulP transporter" evidence="6">
    <location>
        <begin position="7"/>
        <end position="197"/>
    </location>
</feature>
<name>A0ABT5ZNX0_9ACTN</name>
<dbReference type="PANTHER" id="PTHR11814">
    <property type="entry name" value="SULFATE TRANSPORTER"/>
    <property type="match status" value="1"/>
</dbReference>
<dbReference type="InterPro" id="IPR011547">
    <property type="entry name" value="SLC26A/SulP_dom"/>
</dbReference>
<evidence type="ECO:0000313" key="7">
    <source>
        <dbReference type="EMBL" id="MDF3291529.1"/>
    </source>
</evidence>
<comment type="subcellular location">
    <subcellularLocation>
        <location evidence="1">Membrane</location>
        <topology evidence="1">Multi-pass membrane protein</topology>
    </subcellularLocation>
</comment>
<evidence type="ECO:0000256" key="3">
    <source>
        <dbReference type="ARBA" id="ARBA00022989"/>
    </source>
</evidence>
<dbReference type="Pfam" id="PF00916">
    <property type="entry name" value="Sulfate_transp"/>
    <property type="match status" value="1"/>
</dbReference>
<gene>
    <name evidence="7" type="ORF">P3G67_20290</name>
</gene>
<protein>
    <submittedName>
        <fullName evidence="7">SulP family inorganic anion transporter</fullName>
    </submittedName>
</protein>
<sequence>MRRCPGKDILAGMAVAVTALPLALGLGAASGLGARAGLTSALVAGALAALLGGSNLQVSGPTGALTVVIAPVVHDFGPSGALTVGLLAGAMVVGLALLRVGRHVRHVPIPVVRGFAAGSAVVIALQQIPPAVGAPVRPGATVIGSAVQAVTEATSRINWAAVAVCSAVLLLRLIGPRLYPDVPFALLTVAGATVVAQLHS</sequence>